<feature type="compositionally biased region" description="Gly residues" evidence="1">
    <location>
        <begin position="1507"/>
        <end position="1519"/>
    </location>
</feature>
<feature type="region of interest" description="Disordered" evidence="1">
    <location>
        <begin position="991"/>
        <end position="1083"/>
    </location>
</feature>
<protein>
    <recommendedName>
        <fullName evidence="4">SAP domain-containing protein</fullName>
    </recommendedName>
</protein>
<keyword evidence="3" id="KW-1185">Reference proteome</keyword>
<gene>
    <name evidence="2" type="ORF">BU14_0113s0024</name>
</gene>
<feature type="compositionally biased region" description="Low complexity" evidence="1">
    <location>
        <begin position="1119"/>
        <end position="1137"/>
    </location>
</feature>
<feature type="region of interest" description="Disordered" evidence="1">
    <location>
        <begin position="509"/>
        <end position="529"/>
    </location>
</feature>
<feature type="compositionally biased region" description="Basic and acidic residues" evidence="1">
    <location>
        <begin position="382"/>
        <end position="392"/>
    </location>
</feature>
<organism evidence="2 3">
    <name type="scientific">Porphyra umbilicalis</name>
    <name type="common">Purple laver</name>
    <name type="synonym">Red alga</name>
    <dbReference type="NCBI Taxonomy" id="2786"/>
    <lineage>
        <taxon>Eukaryota</taxon>
        <taxon>Rhodophyta</taxon>
        <taxon>Bangiophyceae</taxon>
        <taxon>Bangiales</taxon>
        <taxon>Bangiaceae</taxon>
        <taxon>Porphyra</taxon>
    </lineage>
</organism>
<feature type="region of interest" description="Disordered" evidence="1">
    <location>
        <begin position="1424"/>
        <end position="1533"/>
    </location>
</feature>
<evidence type="ECO:0000313" key="2">
    <source>
        <dbReference type="EMBL" id="OSX78280.1"/>
    </source>
</evidence>
<feature type="compositionally biased region" description="Low complexity" evidence="1">
    <location>
        <begin position="930"/>
        <end position="946"/>
    </location>
</feature>
<feature type="compositionally biased region" description="Basic residues" evidence="1">
    <location>
        <begin position="1568"/>
        <end position="1583"/>
    </location>
</feature>
<name>A0A1X6PC11_PORUM</name>
<feature type="compositionally biased region" description="Basic and acidic residues" evidence="1">
    <location>
        <begin position="169"/>
        <end position="178"/>
    </location>
</feature>
<feature type="region of interest" description="Disordered" evidence="1">
    <location>
        <begin position="328"/>
        <end position="402"/>
    </location>
</feature>
<feature type="region of interest" description="Disordered" evidence="1">
    <location>
        <begin position="1095"/>
        <end position="1219"/>
    </location>
</feature>
<dbReference type="EMBL" id="KV918816">
    <property type="protein sequence ID" value="OSX78280.1"/>
    <property type="molecule type" value="Genomic_DNA"/>
</dbReference>
<evidence type="ECO:0000313" key="3">
    <source>
        <dbReference type="Proteomes" id="UP000218209"/>
    </source>
</evidence>
<feature type="compositionally biased region" description="Basic and acidic residues" evidence="1">
    <location>
        <begin position="1430"/>
        <end position="1469"/>
    </location>
</feature>
<evidence type="ECO:0008006" key="4">
    <source>
        <dbReference type="Google" id="ProtNLM"/>
    </source>
</evidence>
<reference evidence="2 3" key="1">
    <citation type="submission" date="2017-03" db="EMBL/GenBank/DDBJ databases">
        <title>WGS assembly of Porphyra umbilicalis.</title>
        <authorList>
            <person name="Brawley S.H."/>
            <person name="Blouin N.A."/>
            <person name="Ficko-Blean E."/>
            <person name="Wheeler G.L."/>
            <person name="Lohr M."/>
            <person name="Goodson H.V."/>
            <person name="Jenkins J.W."/>
            <person name="Blaby-Haas C.E."/>
            <person name="Helliwell K.E."/>
            <person name="Chan C."/>
            <person name="Marriage T."/>
            <person name="Bhattacharya D."/>
            <person name="Klein A.S."/>
            <person name="Badis Y."/>
            <person name="Brodie J."/>
            <person name="Cao Y."/>
            <person name="Collen J."/>
            <person name="Dittami S.M."/>
            <person name="Gachon C.M."/>
            <person name="Green B.R."/>
            <person name="Karpowicz S."/>
            <person name="Kim J.W."/>
            <person name="Kudahl U."/>
            <person name="Lin S."/>
            <person name="Michel G."/>
            <person name="Mittag M."/>
            <person name="Olson B.J."/>
            <person name="Pangilinan J."/>
            <person name="Peng Y."/>
            <person name="Qiu H."/>
            <person name="Shu S."/>
            <person name="Singer J.T."/>
            <person name="Smith A.G."/>
            <person name="Sprecher B.N."/>
            <person name="Wagner V."/>
            <person name="Wang W."/>
            <person name="Wang Z.-Y."/>
            <person name="Yan J."/>
            <person name="Yarish C."/>
            <person name="Zoeuner-Riek S."/>
            <person name="Zhuang Y."/>
            <person name="Zou Y."/>
            <person name="Lindquist E.A."/>
            <person name="Grimwood J."/>
            <person name="Barry K."/>
            <person name="Rokhsar D.S."/>
            <person name="Schmutz J."/>
            <person name="Stiller J.W."/>
            <person name="Grossman A.R."/>
            <person name="Prochnik S.E."/>
        </authorList>
    </citation>
    <scope>NUCLEOTIDE SEQUENCE [LARGE SCALE GENOMIC DNA]</scope>
    <source>
        <strain evidence="2">4086291</strain>
    </source>
</reference>
<evidence type="ECO:0000256" key="1">
    <source>
        <dbReference type="SAM" id="MobiDB-lite"/>
    </source>
</evidence>
<feature type="compositionally biased region" description="Low complexity" evidence="1">
    <location>
        <begin position="1047"/>
        <end position="1065"/>
    </location>
</feature>
<proteinExistence type="predicted"/>
<feature type="compositionally biased region" description="Polar residues" evidence="1">
    <location>
        <begin position="1037"/>
        <end position="1046"/>
    </location>
</feature>
<feature type="compositionally biased region" description="Basic and acidic residues" evidence="1">
    <location>
        <begin position="1479"/>
        <end position="1498"/>
    </location>
</feature>
<feature type="compositionally biased region" description="Basic residues" evidence="1">
    <location>
        <begin position="1207"/>
        <end position="1218"/>
    </location>
</feature>
<feature type="region of interest" description="Disordered" evidence="1">
    <location>
        <begin position="925"/>
        <end position="946"/>
    </location>
</feature>
<sequence>MASRVSFKHLQEELRRRGLPIHGIKNAMLERCRANGVSPLSMWLPPPHYCSAIVVLISGDTPSRERRGRKASTSKTDTGWGVVPERVKIASLGIHGASYCGDKLTMAQDGGRVHGDNPPHAQGLARARAFGLAHGLPFTPSNAGVERHRDPAMEHASSPSPSDLPGARMRGDGGDPPRLEPSTPALPLPDVDPAHVRGEWCLSSPPSTPAPSSVSTALSPLSAIMAKQTIGQLAERMAFKLNRRAGRERPPTPAAIRLIAQFLELVHTLTGDYPTMNFHVHVSGFDKKGHIFWTPVFEDKAVLDSSAGGVLGMVYRYVEAAGAMSAGAATRVPSSRATRRASMGSGRAGACSLSGADDAGQSRARAKGRPLVPDVGSAPSAGEKEEANKIDDNNEDDPEARAAAAAAAIVDAGIAEEDDGGDEDDKTAEANIRAAVGSLGARVLGGARLSSPAATGTGAASGSTAATAPGAVTAFTGTGAVGGTNGRCADIGNKTTSFAARSATIEDGAALTSGRSAGPRNWRNNPEKAPIVERPPAAIAASAATIKLIDRLLAIGNVRTHLRTLMPLLGNAIAETIGMGVAGAKTRLEWWPRQDAKEVWPLHVELSCDLRMKIDKRTRKDALSRPMKVVLPSFFCSRNHVSSDIRLAHLILMLQMEEAARLAFDSFVKMHSTKELGMRRTPQQPPTLGSLAMLRAAPRATPSAAQHAALQVVPLPPGSTFSNTPHGKNGCTCGIRCSSENDGRYTIHSSSVTEGERQAPAEGCRAVSTIQVNNPRAAGKGNTTKENNTTCRNCGATARATTTSIGGATAPVAGIGGATTPVPGISGATTPAARVGGTTTLAACIGGATAPAAGIGGVTAPTAGSSSAIATTSSIGGATAPAAGIDGATAPVPGIGGATAPAARVGGATTLAAGSRSATAFTPGNGGGAAAAAGSSGAAAPAAAGGGRATTPVVRIVAAIAPAARVGGAVTLATCPTAAADAAGMTAADTVETMSPKLPRQPVPTSSITSDFPADQAMRTWSLRKNPFDQRRAQAAATGSSETSPQSDAASRSPSLAARLQSVSPGSPPPSSADDAGAVRPPAAVEVSKLATHQLPHMPPADTPPLADLSPGPVTPADSSAATTSTRRSTRSGRSVSFFRHSTTGEPVKEEIEASPASAPPSADDSFPARARKRAPSHRREAAVEASAPAVAAGTPAVMVDAPPASKRPRRSSARLLRRANDEAAEVVEEPQSSVAGLPDNVSCQLLGPGGKMVAMARLVKSTTDFHGIQVDPDCVVVCVSTVKDLLFRYPLQSRYRLPGHRRKVWRMGDLAVLDRSSRPLRIIGDFCSSQTGRPDLVVLRTGKFVGGMESYIKRKYPVGSRAQSPPAQSLPVLEWWQTVAGTYCEEARLICLLQSAPAPLASFITEDATASVGRVVSRRARFPVGTGGGHERVDGWGGHKQDHEGGGHGRVDGRGGQERVDGGGDHKHVNGGGSQERVGAEGGHERVDGRGGHERVDGGGGHKRVNGGGSQERVGGGGGHERVDVSGTLKGSPGLSIDNIDYNERYEAICNSAQDFGDVWSLRSRPRGCRHPRPSRHYRPIRGGRPAGPALAADATASRARVAAAAEGQALSRAAAATRGRATMTGRLTTAAVARLAIPPFIALEGPRGPTTLVERKRPFKCLLAVRRRRDGPQRSVGKTGVAGLTAGARKTSPGPLAAAQRRRQNQQRYLNTSLYGSQATDLNGCLSELGK</sequence>
<feature type="region of interest" description="Disordered" evidence="1">
    <location>
        <begin position="140"/>
        <end position="191"/>
    </location>
</feature>
<feature type="compositionally biased region" description="Low complexity" evidence="1">
    <location>
        <begin position="1154"/>
        <end position="1169"/>
    </location>
</feature>
<feature type="compositionally biased region" description="Low complexity" evidence="1">
    <location>
        <begin position="1184"/>
        <end position="1205"/>
    </location>
</feature>
<feature type="region of interest" description="Disordered" evidence="1">
    <location>
        <begin position="1671"/>
        <end position="1707"/>
    </location>
</feature>
<dbReference type="Proteomes" id="UP000218209">
    <property type="component" value="Unassembled WGS sequence"/>
</dbReference>
<accession>A0A1X6PC11</accession>
<feature type="region of interest" description="Disordered" evidence="1">
    <location>
        <begin position="1568"/>
        <end position="1591"/>
    </location>
</feature>